<evidence type="ECO:0000256" key="1">
    <source>
        <dbReference type="SAM" id="MobiDB-lite"/>
    </source>
</evidence>
<dbReference type="RefSeq" id="WP_003997923.1">
    <property type="nucleotide sequence ID" value="NZ_AMLP01000084.1"/>
</dbReference>
<feature type="compositionally biased region" description="Gly residues" evidence="1">
    <location>
        <begin position="43"/>
        <end position="55"/>
    </location>
</feature>
<dbReference type="AlphaFoldDB" id="L8PJ53"/>
<dbReference type="Proteomes" id="UP000011205">
    <property type="component" value="Unassembled WGS sequence"/>
</dbReference>
<protein>
    <submittedName>
        <fullName evidence="2">Uncharacterized protein</fullName>
    </submittedName>
</protein>
<dbReference type="EMBL" id="AMLP01000084">
    <property type="protein sequence ID" value="ELS56485.1"/>
    <property type="molecule type" value="Genomic_DNA"/>
</dbReference>
<dbReference type="PATRIC" id="fig|1160705.3.peg.2562"/>
<gene>
    <name evidence="2" type="ORF">STVIR_2583</name>
</gene>
<reference evidence="2 3" key="1">
    <citation type="journal article" date="2013" name="Genome Announc.">
        <title>Draft Genome Sequence of Streptomyces viridochromogenes Strain Tu57, Producer of Avilamycin.</title>
        <authorList>
            <person name="Gruning B.A."/>
            <person name="Erxleben A."/>
            <person name="Hahnlein A."/>
            <person name="Gunther S."/>
        </authorList>
    </citation>
    <scope>NUCLEOTIDE SEQUENCE [LARGE SCALE GENOMIC DNA]</scope>
    <source>
        <strain evidence="2 3">Tue57</strain>
    </source>
</reference>
<name>L8PJ53_STRVR</name>
<organism evidence="2 3">
    <name type="scientific">Streptomyces viridochromogenes Tue57</name>
    <dbReference type="NCBI Taxonomy" id="1160705"/>
    <lineage>
        <taxon>Bacteria</taxon>
        <taxon>Bacillati</taxon>
        <taxon>Actinomycetota</taxon>
        <taxon>Actinomycetes</taxon>
        <taxon>Kitasatosporales</taxon>
        <taxon>Streptomycetaceae</taxon>
        <taxon>Streptomyces</taxon>
    </lineage>
</organism>
<sequence>MTRRPAENVHLPIYEDLVRERGDVVAEAQMAAAHTQDQAADLLGGGEADTGGGPTGHQPQADFG</sequence>
<feature type="region of interest" description="Disordered" evidence="1">
    <location>
        <begin position="33"/>
        <end position="64"/>
    </location>
</feature>
<proteinExistence type="predicted"/>
<accession>L8PJ53</accession>
<comment type="caution">
    <text evidence="2">The sequence shown here is derived from an EMBL/GenBank/DDBJ whole genome shotgun (WGS) entry which is preliminary data.</text>
</comment>
<evidence type="ECO:0000313" key="2">
    <source>
        <dbReference type="EMBL" id="ELS56485.1"/>
    </source>
</evidence>
<evidence type="ECO:0000313" key="3">
    <source>
        <dbReference type="Proteomes" id="UP000011205"/>
    </source>
</evidence>